<protein>
    <submittedName>
        <fullName evidence="1">RNA-binding Zn-ribbon protein involved in translation (DUF1610 family)</fullName>
    </submittedName>
</protein>
<evidence type="ECO:0000313" key="2">
    <source>
        <dbReference type="Proteomes" id="UP001166402"/>
    </source>
</evidence>
<comment type="caution">
    <text evidence="1">The sequence shown here is derived from an EMBL/GenBank/DDBJ whole genome shotgun (WGS) entry which is preliminary data.</text>
</comment>
<proteinExistence type="predicted"/>
<dbReference type="RefSeq" id="WP_209454045.1">
    <property type="nucleotide sequence ID" value="NZ_JAGGLT010000018.1"/>
</dbReference>
<dbReference type="EMBL" id="JAGGLT010000018">
    <property type="protein sequence ID" value="MBP2072261.1"/>
    <property type="molecule type" value="Genomic_DNA"/>
</dbReference>
<accession>A0ABS4NF06</accession>
<sequence length="48" mass="5380">MLQKEATKNQQMEVKNSSKEYTCPDCGAQLVPESGCIYCPFCGYSECH</sequence>
<keyword evidence="2" id="KW-1185">Reference proteome</keyword>
<organism evidence="1 2">
    <name type="scientific">Thermoanaerobacterium butyriciformans</name>
    <dbReference type="NCBI Taxonomy" id="1702242"/>
    <lineage>
        <taxon>Bacteria</taxon>
        <taxon>Bacillati</taxon>
        <taxon>Bacillota</taxon>
        <taxon>Clostridia</taxon>
        <taxon>Thermoanaerobacterales</taxon>
        <taxon>Thermoanaerobacteraceae</taxon>
        <taxon>Thermoanaerobacterium</taxon>
    </lineage>
</organism>
<evidence type="ECO:0000313" key="1">
    <source>
        <dbReference type="EMBL" id="MBP2072261.1"/>
    </source>
</evidence>
<gene>
    <name evidence="1" type="ORF">J2Z80_001792</name>
</gene>
<reference evidence="1" key="1">
    <citation type="submission" date="2021-03" db="EMBL/GenBank/DDBJ databases">
        <title>Genomic Encyclopedia of Type Strains, Phase IV (KMG-IV): sequencing the most valuable type-strain genomes for metagenomic binning, comparative biology and taxonomic classification.</title>
        <authorList>
            <person name="Goeker M."/>
        </authorList>
    </citation>
    <scope>NUCLEOTIDE SEQUENCE</scope>
    <source>
        <strain evidence="1">DSM 101588</strain>
    </source>
</reference>
<dbReference type="Proteomes" id="UP001166402">
    <property type="component" value="Unassembled WGS sequence"/>
</dbReference>
<name>A0ABS4NF06_9THEO</name>